<dbReference type="GO" id="GO:0000166">
    <property type="term" value="F:nucleotide binding"/>
    <property type="evidence" value="ECO:0007669"/>
    <property type="project" value="UniProtKB-KW"/>
</dbReference>
<dbReference type="InterPro" id="IPR024434">
    <property type="entry name" value="TSCPD_dom"/>
</dbReference>
<protein>
    <recommendedName>
        <fullName evidence="2">ribonucleoside-diphosphate reductase</fullName>
        <ecNumber evidence="2">1.17.4.1</ecNumber>
    </recommendedName>
</protein>
<name>A0A9D1IQM7_9FIRM</name>
<feature type="domain" description="TSCPD" evidence="6">
    <location>
        <begin position="4"/>
        <end position="81"/>
    </location>
</feature>
<evidence type="ECO:0000259" key="6">
    <source>
        <dbReference type="Pfam" id="PF12637"/>
    </source>
</evidence>
<gene>
    <name evidence="7" type="ORF">IAD19_05875</name>
</gene>
<dbReference type="EC" id="1.17.4.1" evidence="2"/>
<sequence length="86" mass="9258">MTYTYRTKGTCSRQITVDLDENNIIQNVQFLGGCNGNTQGVARLCVGHPAQEVIDLLSGVDCNGRGTSCPDQLSKALKEALEQQGN</sequence>
<evidence type="ECO:0000256" key="3">
    <source>
        <dbReference type="ARBA" id="ARBA00022634"/>
    </source>
</evidence>
<keyword evidence="3" id="KW-0237">DNA synthesis</keyword>
<evidence type="ECO:0000313" key="7">
    <source>
        <dbReference type="EMBL" id="HIU42065.1"/>
    </source>
</evidence>
<evidence type="ECO:0000313" key="8">
    <source>
        <dbReference type="Proteomes" id="UP000824082"/>
    </source>
</evidence>
<evidence type="ECO:0000256" key="2">
    <source>
        <dbReference type="ARBA" id="ARBA00012274"/>
    </source>
</evidence>
<dbReference type="GO" id="GO:0071897">
    <property type="term" value="P:DNA biosynthetic process"/>
    <property type="evidence" value="ECO:0007669"/>
    <property type="project" value="UniProtKB-KW"/>
</dbReference>
<evidence type="ECO:0000256" key="5">
    <source>
        <dbReference type="ARBA" id="ARBA00047754"/>
    </source>
</evidence>
<dbReference type="PROSITE" id="PS51257">
    <property type="entry name" value="PROKAR_LIPOPROTEIN"/>
    <property type="match status" value="1"/>
</dbReference>
<dbReference type="EMBL" id="DVMX01000113">
    <property type="protein sequence ID" value="HIU42065.1"/>
    <property type="molecule type" value="Genomic_DNA"/>
</dbReference>
<dbReference type="GO" id="GO:0004748">
    <property type="term" value="F:ribonucleoside-diphosphate reductase activity, thioredoxin disulfide as acceptor"/>
    <property type="evidence" value="ECO:0007669"/>
    <property type="project" value="UniProtKB-EC"/>
</dbReference>
<accession>A0A9D1IQM7</accession>
<evidence type="ECO:0000256" key="4">
    <source>
        <dbReference type="ARBA" id="ARBA00022741"/>
    </source>
</evidence>
<evidence type="ECO:0000256" key="1">
    <source>
        <dbReference type="ARBA" id="ARBA00007405"/>
    </source>
</evidence>
<dbReference type="NCBIfam" id="TIGR03905">
    <property type="entry name" value="TIGR03905_4_Cys"/>
    <property type="match status" value="1"/>
</dbReference>
<comment type="catalytic activity">
    <reaction evidence="5">
        <text>a 2'-deoxyribonucleoside 5'-diphosphate + [thioredoxin]-disulfide + H2O = a ribonucleoside 5'-diphosphate + [thioredoxin]-dithiol</text>
        <dbReference type="Rhea" id="RHEA:23252"/>
        <dbReference type="Rhea" id="RHEA-COMP:10698"/>
        <dbReference type="Rhea" id="RHEA-COMP:10700"/>
        <dbReference type="ChEBI" id="CHEBI:15377"/>
        <dbReference type="ChEBI" id="CHEBI:29950"/>
        <dbReference type="ChEBI" id="CHEBI:50058"/>
        <dbReference type="ChEBI" id="CHEBI:57930"/>
        <dbReference type="ChEBI" id="CHEBI:73316"/>
        <dbReference type="EC" id="1.17.4.1"/>
    </reaction>
</comment>
<dbReference type="Proteomes" id="UP000824082">
    <property type="component" value="Unassembled WGS sequence"/>
</dbReference>
<comment type="similarity">
    <text evidence="1">Belongs to the ribonucleoside diphosphate reductase class-2 family.</text>
</comment>
<reference evidence="7" key="2">
    <citation type="journal article" date="2021" name="PeerJ">
        <title>Extensive microbial diversity within the chicken gut microbiome revealed by metagenomics and culture.</title>
        <authorList>
            <person name="Gilroy R."/>
            <person name="Ravi A."/>
            <person name="Getino M."/>
            <person name="Pursley I."/>
            <person name="Horton D.L."/>
            <person name="Alikhan N.F."/>
            <person name="Baker D."/>
            <person name="Gharbi K."/>
            <person name="Hall N."/>
            <person name="Watson M."/>
            <person name="Adriaenssens E.M."/>
            <person name="Foster-Nyarko E."/>
            <person name="Jarju S."/>
            <person name="Secka A."/>
            <person name="Antonio M."/>
            <person name="Oren A."/>
            <person name="Chaudhuri R.R."/>
            <person name="La Ragione R."/>
            <person name="Hildebrand F."/>
            <person name="Pallen M.J."/>
        </authorList>
    </citation>
    <scope>NUCLEOTIDE SEQUENCE</scope>
    <source>
        <strain evidence="7">4509</strain>
    </source>
</reference>
<comment type="caution">
    <text evidence="7">The sequence shown here is derived from an EMBL/GenBank/DDBJ whole genome shotgun (WGS) entry which is preliminary data.</text>
</comment>
<proteinExistence type="inferred from homology"/>
<reference evidence="7" key="1">
    <citation type="submission" date="2020-10" db="EMBL/GenBank/DDBJ databases">
        <authorList>
            <person name="Gilroy R."/>
        </authorList>
    </citation>
    <scope>NUCLEOTIDE SEQUENCE</scope>
    <source>
        <strain evidence="7">4509</strain>
    </source>
</reference>
<dbReference type="InterPro" id="IPR023806">
    <property type="entry name" value="CHP03905"/>
</dbReference>
<organism evidence="7 8">
    <name type="scientific">Candidatus Egerieicola faecale</name>
    <dbReference type="NCBI Taxonomy" id="2840774"/>
    <lineage>
        <taxon>Bacteria</taxon>
        <taxon>Bacillati</taxon>
        <taxon>Bacillota</taxon>
        <taxon>Clostridia</taxon>
        <taxon>Eubacteriales</taxon>
        <taxon>Oscillospiraceae</taxon>
        <taxon>Oscillospiraceae incertae sedis</taxon>
        <taxon>Candidatus Egerieicola</taxon>
    </lineage>
</organism>
<keyword evidence="4" id="KW-0547">Nucleotide-binding</keyword>
<dbReference type="Pfam" id="PF12637">
    <property type="entry name" value="TSCPD"/>
    <property type="match status" value="1"/>
</dbReference>
<dbReference type="AlphaFoldDB" id="A0A9D1IQM7"/>